<feature type="compositionally biased region" description="Basic and acidic residues" evidence="1">
    <location>
        <begin position="318"/>
        <end position="328"/>
    </location>
</feature>
<dbReference type="GO" id="GO:0008278">
    <property type="term" value="C:cohesin complex"/>
    <property type="evidence" value="ECO:0007669"/>
    <property type="project" value="TreeGrafter"/>
</dbReference>
<keyword evidence="4" id="KW-1185">Reference proteome</keyword>
<dbReference type="EMBL" id="KV425948">
    <property type="protein sequence ID" value="KZV96026.1"/>
    <property type="molecule type" value="Genomic_DNA"/>
</dbReference>
<feature type="compositionally biased region" description="Basic and acidic residues" evidence="1">
    <location>
        <begin position="978"/>
        <end position="996"/>
    </location>
</feature>
<dbReference type="Pfam" id="PF24571">
    <property type="entry name" value="HEAT_SCC3-SA"/>
    <property type="match status" value="1"/>
</dbReference>
<dbReference type="Gene3D" id="1.25.10.10">
    <property type="entry name" value="Leucine-rich Repeat Variant"/>
    <property type="match status" value="1"/>
</dbReference>
<proteinExistence type="predicted"/>
<accession>A0A165KA08</accession>
<dbReference type="InterPro" id="IPR011989">
    <property type="entry name" value="ARM-like"/>
</dbReference>
<gene>
    <name evidence="3" type="ORF">EXIGLDRAFT_833952</name>
</gene>
<sequence>MDSDSPDKTAPRRSARERKQPSAIAVQEDRPKKRKRTAATDKTDDEGAATADDEPAPTDNDDDVDEPDADEDSDPESKPKPKRASKKTAQPRKAAGTAKPRAAAGRKGKKGAAAGDDAPAAFDHAQVAKETRIPDDNALFNTILNPAAALQSTAEDFLDSYGQTPQLALSELVTCFIRSCGCSASVDQDDVVDSDGVVSKLDDFAEALLKETAPTYPLASKLAVFKKFRKSLGEFLHRLVAAAFDLDILIGNELFIPTIQSWVFAMSSSQLRSFRHTAAVISLEIETALCEVAAATEKEAETLVRQRDAEKKKKGRSAAREKELETKAKQANSRRTKLKGFLKDFFEGVFVHRFRDHHAEIRAECMHALGAWLKIFPAHFLAGEYLRYVGWLLSDADSHVRLEAVKSLVALYSKEDYIVTLRNFTERFKGRLLEMATSDLEISIRVASIQVLSIIDSHSLLEDEQRESLCLLVFDQEARIRKAISAFVKGVWSEDVENRLSGRSKATQKDTQRAGIKALAVLLVQWTRVLEKLQNPAAQDADETTEQDVALLVSPTQKGRVAFAVEGLWDEIKAVPDWEGLLEHLLLDHSAHDEAGTSVTPSRRKKATKASDEAVDDAWRLEEDEESFILEVAVASLAKNVADAKKSEGDTAQADITRTLMTALPRLFAKYQADDKRICNVLLIPQHMALDLFLEMRVISSYEALWDDVNKQFLSNPNPVVMNHAMDTIHHLMSATSLSNANSTKILELEDELSSSLRDVVAGRDELEIVTFTDDDIQRLSAIAMRIGILFGRRDMSSWMEEDEGGKQSSAWDIIIAIVDRGALGYKAEEQLVDHCVHVLATHIMWKARVLLGEKSPSPEDDPVREALQQQRDTLLEKLTEFAVGQRSKPCERVARAAFQKLISLHVLFRPPPPDSDGATAPSSVLHLTMDEQTQYRCAGFVQAEIERYADEVHPDGEAQNGDNTEGSAAGSGSETEGPSKAKEKVAKKSARREGTPDPSKIPQSRLEREYATSQTLTMFLAGISAGAIDLKHAPVLLANYDRLEHSFDASTKRIVDILREEGVNKNRGDVVASVVSSALKEAFNLYLDDVVQTESHAIALAKVLSTAFFVRGQQLTVTRRMDSQHVVAVHTNGISWIVKQIATHESNKNARMKRKALMFFKVLALLLSSIENRDAMKIKAHLDQTLAQAKLDIGSLKEWDPIRAYEKRLSSKDKSIVPTAKAKRARAKKADGATSEEDGLTDGERPNGVNGADVEKPKKPARARAPRKPRTSKKNAAATDDDDDAYAGPATSRAATGTRRRSQRKVNGKDAGVDSEGDATSGTEHSEEHDEPMDDAEDAPAAPVPSVQVNGHKATPPPRASASPIKKRGRPADEDDEEDLGAVDATDDLSTFKSR</sequence>
<feature type="compositionally biased region" description="Low complexity" evidence="1">
    <location>
        <begin position="91"/>
        <end position="103"/>
    </location>
</feature>
<dbReference type="GO" id="GO:0000785">
    <property type="term" value="C:chromatin"/>
    <property type="evidence" value="ECO:0007669"/>
    <property type="project" value="TreeGrafter"/>
</dbReference>
<dbReference type="STRING" id="1314781.A0A165KA08"/>
<dbReference type="Proteomes" id="UP000077266">
    <property type="component" value="Unassembled WGS sequence"/>
</dbReference>
<dbReference type="GO" id="GO:0007062">
    <property type="term" value="P:sister chromatid cohesion"/>
    <property type="evidence" value="ECO:0007669"/>
    <property type="project" value="UniProtKB-ARBA"/>
</dbReference>
<dbReference type="Pfam" id="PF08514">
    <property type="entry name" value="STAG"/>
    <property type="match status" value="1"/>
</dbReference>
<dbReference type="Pfam" id="PF21581">
    <property type="entry name" value="SCD"/>
    <property type="match status" value="1"/>
</dbReference>
<feature type="region of interest" description="Disordered" evidence="1">
    <location>
        <begin position="1"/>
        <end position="118"/>
    </location>
</feature>
<feature type="compositionally biased region" description="Low complexity" evidence="1">
    <location>
        <begin position="1287"/>
        <end position="1298"/>
    </location>
</feature>
<organism evidence="3 4">
    <name type="scientific">Exidia glandulosa HHB12029</name>
    <dbReference type="NCBI Taxonomy" id="1314781"/>
    <lineage>
        <taxon>Eukaryota</taxon>
        <taxon>Fungi</taxon>
        <taxon>Dikarya</taxon>
        <taxon>Basidiomycota</taxon>
        <taxon>Agaricomycotina</taxon>
        <taxon>Agaricomycetes</taxon>
        <taxon>Auriculariales</taxon>
        <taxon>Exidiaceae</taxon>
        <taxon>Exidia</taxon>
    </lineage>
</organism>
<feature type="region of interest" description="Disordered" evidence="1">
    <location>
        <begin position="954"/>
        <end position="1009"/>
    </location>
</feature>
<feature type="compositionally biased region" description="Acidic residues" evidence="1">
    <location>
        <begin position="43"/>
        <end position="74"/>
    </location>
</feature>
<dbReference type="InterPro" id="IPR020839">
    <property type="entry name" value="SCD"/>
</dbReference>
<feature type="compositionally biased region" description="Basic and acidic residues" evidence="1">
    <location>
        <begin position="1"/>
        <end position="10"/>
    </location>
</feature>
<dbReference type="InParanoid" id="A0A165KA08"/>
<feature type="compositionally biased region" description="Basic residues" evidence="1">
    <location>
        <begin position="1260"/>
        <end position="1274"/>
    </location>
</feature>
<dbReference type="PANTHER" id="PTHR11199">
    <property type="entry name" value="STROMAL ANTIGEN"/>
    <property type="match status" value="1"/>
</dbReference>
<feature type="compositionally biased region" description="Acidic residues" evidence="1">
    <location>
        <begin position="1374"/>
        <end position="1388"/>
    </location>
</feature>
<dbReference type="PROSITE" id="PS51425">
    <property type="entry name" value="SCD"/>
    <property type="match status" value="1"/>
</dbReference>
<reference evidence="3 4" key="1">
    <citation type="journal article" date="2016" name="Mol. Biol. Evol.">
        <title>Comparative Genomics of Early-Diverging Mushroom-Forming Fungi Provides Insights into the Origins of Lignocellulose Decay Capabilities.</title>
        <authorList>
            <person name="Nagy L.G."/>
            <person name="Riley R."/>
            <person name="Tritt A."/>
            <person name="Adam C."/>
            <person name="Daum C."/>
            <person name="Floudas D."/>
            <person name="Sun H."/>
            <person name="Yadav J.S."/>
            <person name="Pangilinan J."/>
            <person name="Larsson K.H."/>
            <person name="Matsuura K."/>
            <person name="Barry K."/>
            <person name="Labutti K."/>
            <person name="Kuo R."/>
            <person name="Ohm R.A."/>
            <person name="Bhattacharya S.S."/>
            <person name="Shirouzu T."/>
            <person name="Yoshinaga Y."/>
            <person name="Martin F.M."/>
            <person name="Grigoriev I.V."/>
            <person name="Hibbett D.S."/>
        </authorList>
    </citation>
    <scope>NUCLEOTIDE SEQUENCE [LARGE SCALE GENOMIC DNA]</scope>
    <source>
        <strain evidence="3 4">HHB12029</strain>
    </source>
</reference>
<protein>
    <recommendedName>
        <fullName evidence="2">SCD domain-containing protein</fullName>
    </recommendedName>
</protein>
<evidence type="ECO:0000256" key="1">
    <source>
        <dbReference type="SAM" id="MobiDB-lite"/>
    </source>
</evidence>
<feature type="compositionally biased region" description="Basic residues" evidence="1">
    <location>
        <begin position="80"/>
        <end position="90"/>
    </location>
</feature>
<feature type="region of interest" description="Disordered" evidence="1">
    <location>
        <begin position="303"/>
        <end position="331"/>
    </location>
</feature>
<dbReference type="SUPFAM" id="SSF48371">
    <property type="entry name" value="ARM repeat"/>
    <property type="match status" value="1"/>
</dbReference>
<dbReference type="InterPro" id="IPR039662">
    <property type="entry name" value="Cohesin_Scc3/SA"/>
</dbReference>
<dbReference type="GO" id="GO:0003682">
    <property type="term" value="F:chromatin binding"/>
    <property type="evidence" value="ECO:0007669"/>
    <property type="project" value="TreeGrafter"/>
</dbReference>
<feature type="domain" description="SCD" evidence="2">
    <location>
        <begin position="350"/>
        <end position="435"/>
    </location>
</feature>
<evidence type="ECO:0000313" key="3">
    <source>
        <dbReference type="EMBL" id="KZV96026.1"/>
    </source>
</evidence>
<dbReference type="PANTHER" id="PTHR11199:SF0">
    <property type="entry name" value="LD34181P-RELATED"/>
    <property type="match status" value="1"/>
</dbReference>
<dbReference type="InterPro" id="IPR016024">
    <property type="entry name" value="ARM-type_fold"/>
</dbReference>
<feature type="compositionally biased region" description="Low complexity" evidence="1">
    <location>
        <begin position="965"/>
        <end position="977"/>
    </location>
</feature>
<feature type="region of interest" description="Disordered" evidence="1">
    <location>
        <begin position="1211"/>
        <end position="1396"/>
    </location>
</feature>
<dbReference type="OrthoDB" id="498590at2759"/>
<dbReference type="InterPro" id="IPR013721">
    <property type="entry name" value="STAG"/>
</dbReference>
<name>A0A165KA08_EXIGL</name>
<dbReference type="FunCoup" id="A0A165KA08">
    <property type="interactions" value="308"/>
</dbReference>
<feature type="compositionally biased region" description="Acidic residues" evidence="1">
    <location>
        <begin position="1330"/>
        <end position="1339"/>
    </location>
</feature>
<dbReference type="GO" id="GO:0005634">
    <property type="term" value="C:nucleus"/>
    <property type="evidence" value="ECO:0007669"/>
    <property type="project" value="TreeGrafter"/>
</dbReference>
<feature type="non-terminal residue" evidence="3">
    <location>
        <position position="1396"/>
    </location>
</feature>
<evidence type="ECO:0000259" key="2">
    <source>
        <dbReference type="PROSITE" id="PS51425"/>
    </source>
</evidence>
<dbReference type="InterPro" id="IPR056396">
    <property type="entry name" value="HEAT_SCC3-SA"/>
</dbReference>
<evidence type="ECO:0000313" key="4">
    <source>
        <dbReference type="Proteomes" id="UP000077266"/>
    </source>
</evidence>